<evidence type="ECO:0000313" key="2">
    <source>
        <dbReference type="Proteomes" id="UP000236333"/>
    </source>
</evidence>
<reference evidence="1 2" key="1">
    <citation type="journal article" date="2017" name="Mol. Biol. Evol.">
        <title>The 4-celled Tetrabaena socialis nuclear genome reveals the essential components for genetic control of cell number at the origin of multicellularity in the volvocine lineage.</title>
        <authorList>
            <person name="Featherston J."/>
            <person name="Arakaki Y."/>
            <person name="Hanschen E.R."/>
            <person name="Ferris P.J."/>
            <person name="Michod R.E."/>
            <person name="Olson B.J.S.C."/>
            <person name="Nozaki H."/>
            <person name="Durand P.M."/>
        </authorList>
    </citation>
    <scope>NUCLEOTIDE SEQUENCE [LARGE SCALE GENOMIC DNA]</scope>
    <source>
        <strain evidence="1 2">NIES-571</strain>
    </source>
</reference>
<dbReference type="EMBL" id="PGGS01000075">
    <property type="protein sequence ID" value="PNH09864.1"/>
    <property type="molecule type" value="Genomic_DNA"/>
</dbReference>
<proteinExistence type="predicted"/>
<gene>
    <name evidence="1" type="ORF">TSOC_003464</name>
</gene>
<protein>
    <submittedName>
        <fullName evidence="1">Uncharacterized protein</fullName>
    </submittedName>
</protein>
<dbReference type="AlphaFoldDB" id="A0A2J8ABG1"/>
<evidence type="ECO:0000313" key="1">
    <source>
        <dbReference type="EMBL" id="PNH09864.1"/>
    </source>
</evidence>
<name>A0A2J8ABG1_9CHLO</name>
<keyword evidence="2" id="KW-1185">Reference proteome</keyword>
<organism evidence="1 2">
    <name type="scientific">Tetrabaena socialis</name>
    <dbReference type="NCBI Taxonomy" id="47790"/>
    <lineage>
        <taxon>Eukaryota</taxon>
        <taxon>Viridiplantae</taxon>
        <taxon>Chlorophyta</taxon>
        <taxon>core chlorophytes</taxon>
        <taxon>Chlorophyceae</taxon>
        <taxon>CS clade</taxon>
        <taxon>Chlamydomonadales</taxon>
        <taxon>Tetrabaenaceae</taxon>
        <taxon>Tetrabaena</taxon>
    </lineage>
</organism>
<dbReference type="Proteomes" id="UP000236333">
    <property type="component" value="Unassembled WGS sequence"/>
</dbReference>
<comment type="caution">
    <text evidence="1">The sequence shown here is derived from an EMBL/GenBank/DDBJ whole genome shotgun (WGS) entry which is preliminary data.</text>
</comment>
<sequence>MPVGSKRGGVTLQLMRHGSEAFTPRFIAPCWPHAMAPSSVLQPARPHTAWGMKAMVLGGGWACIGAASALEQQAGTEAVGASYVGKARDV</sequence>
<accession>A0A2J8ABG1</accession>